<accession>A0A812P9G7</accession>
<feature type="binding site" evidence="6">
    <location>
        <position position="134"/>
    </location>
    <ligand>
        <name>S-adenosyl-L-methionine</name>
        <dbReference type="ChEBI" id="CHEBI:59789"/>
    </ligand>
</feature>
<evidence type="ECO:0000256" key="1">
    <source>
        <dbReference type="ARBA" id="ARBA00001913"/>
    </source>
</evidence>
<dbReference type="GO" id="GO:0005783">
    <property type="term" value="C:endoplasmic reticulum"/>
    <property type="evidence" value="ECO:0007669"/>
    <property type="project" value="TreeGrafter"/>
</dbReference>
<name>A0A812P9G7_9DINO</name>
<organism evidence="8 9">
    <name type="scientific">Symbiodinium natans</name>
    <dbReference type="NCBI Taxonomy" id="878477"/>
    <lineage>
        <taxon>Eukaryota</taxon>
        <taxon>Sar</taxon>
        <taxon>Alveolata</taxon>
        <taxon>Dinophyceae</taxon>
        <taxon>Suessiales</taxon>
        <taxon>Symbiodiniaceae</taxon>
        <taxon>Symbiodinium</taxon>
    </lineage>
</organism>
<dbReference type="EMBL" id="CAJNDS010002100">
    <property type="protein sequence ID" value="CAE7326393.1"/>
    <property type="molecule type" value="Genomic_DNA"/>
</dbReference>
<dbReference type="Proteomes" id="UP000604046">
    <property type="component" value="Unassembled WGS sequence"/>
</dbReference>
<dbReference type="PANTHER" id="PTHR11226">
    <property type="entry name" value="UDP-GLUCOSE GLYCOPROTEIN:GLUCOSYLTRANSFERASE"/>
    <property type="match status" value="1"/>
</dbReference>
<dbReference type="GO" id="GO:0000179">
    <property type="term" value="F:rRNA (adenine-N6,N6-)-dimethyltransferase activity"/>
    <property type="evidence" value="ECO:0007669"/>
    <property type="project" value="UniProtKB-UniRule"/>
</dbReference>
<sequence length="804" mass="89601">MASLTLGGRRRGVQSAMRSCAARRFGASTRGDFATTSLTGSMRLHPGHRKQAFKADCTRIWGNLFDYTYSQYKDNHTPVAIKCQKHGTFWMKPRDHIQRRLGCPKCGSLFVPGSLQERAAVMLTTESMPSLGQHILRSRQLASQIASVALKGEESWVVEVGVGAGALTTALLQSPSCEGVVGFELDERILSQAMEKGGVIRRYHPISRDVPEVARTLSREAWEDHLVGSSRCFVFKGDFLSCRAVPSRCQVAVGNIPYRISTAVVSKLLCQEPLMHRIVLTLQAEFVRKLLAKPGSIKFGRVSALVQALCSNAQFAIPGILPPDVFSPPPRVDSAVVLLELHDALRHKGVEVSAAALDQLLRLLLDVRGPSRGLGLEARLTEVEEQVASRILPETWRLAMARAGVDPAKPAVAMGPAEFVALTAELCNLGFASGTRRALVSSYITPPHQLRVRLKPGKSHDDLFVEEGSSKVKRKQGQPVAGLLGALQSIWGGYGKDSKASDEVNAPAKKELADGEETIHIFSVASGHLYEKLLSIMILSVRNNTKNPLHFWFIDNFLSPKFKAFIPQLAARYDFKYDFVTYKWPSWLNPQSEKQRLIWAYKILFLDVLFPQDVPKIIFIDADQVVRADVKELWDLDLKGNVYGFVPMGDSNPDTEGFRFWKQGYWKSHLGNKPYHISALFVVDLIEFRRTSIGESLRGVYNQLSRDPNSLANLDQDLPNFAQHQVPIFTLPSEWLWCETWCSQESKKTAKTIDLCQNPLTKEPKIVMAKRIIAEWQTYHDEVQHLQSEFEAAAAPPPGGKVEL</sequence>
<dbReference type="OrthoDB" id="27683at2759"/>
<dbReference type="PROSITE" id="PS51689">
    <property type="entry name" value="SAM_RNA_A_N6_MT"/>
    <property type="match status" value="1"/>
</dbReference>
<dbReference type="InterPro" id="IPR009448">
    <property type="entry name" value="UDP-g_GGtrans"/>
</dbReference>
<dbReference type="Pfam" id="PF00398">
    <property type="entry name" value="RrnaAD"/>
    <property type="match status" value="1"/>
</dbReference>
<keyword evidence="2 6" id="KW-0489">Methyltransferase</keyword>
<feature type="binding site" evidence="6">
    <location>
        <position position="136"/>
    </location>
    <ligand>
        <name>S-adenosyl-L-methionine</name>
        <dbReference type="ChEBI" id="CHEBI:59789"/>
    </ligand>
</feature>
<dbReference type="InterPro" id="IPR029044">
    <property type="entry name" value="Nucleotide-diphossugar_trans"/>
</dbReference>
<dbReference type="GO" id="GO:0003980">
    <property type="term" value="F:UDP-glucose:glycoprotein glucosyltransferase activity"/>
    <property type="evidence" value="ECO:0007669"/>
    <property type="project" value="InterPro"/>
</dbReference>
<dbReference type="SUPFAM" id="SSF53335">
    <property type="entry name" value="S-adenosyl-L-methionine-dependent methyltransferases"/>
    <property type="match status" value="1"/>
</dbReference>
<evidence type="ECO:0000259" key="7">
    <source>
        <dbReference type="SMART" id="SM00650"/>
    </source>
</evidence>
<dbReference type="AlphaFoldDB" id="A0A812P9G7"/>
<evidence type="ECO:0000256" key="4">
    <source>
        <dbReference type="ARBA" id="ARBA00022691"/>
    </source>
</evidence>
<protein>
    <submittedName>
        <fullName evidence="8">GgtA protein</fullName>
    </submittedName>
</protein>
<feature type="binding site" evidence="6">
    <location>
        <position position="238"/>
    </location>
    <ligand>
        <name>S-adenosyl-L-methionine</name>
        <dbReference type="ChEBI" id="CHEBI:59789"/>
    </ligand>
</feature>
<keyword evidence="5 6" id="KW-0694">RNA-binding</keyword>
<evidence type="ECO:0000256" key="5">
    <source>
        <dbReference type="ARBA" id="ARBA00022884"/>
    </source>
</evidence>
<dbReference type="PANTHER" id="PTHR11226:SF0">
    <property type="entry name" value="UDP-GLUCOSE:GLYCOPROTEIN GLUCOSYLTRANSFERASE"/>
    <property type="match status" value="1"/>
</dbReference>
<dbReference type="Gene3D" id="3.90.550.10">
    <property type="entry name" value="Spore Coat Polysaccharide Biosynthesis Protein SpsA, Chain A"/>
    <property type="match status" value="1"/>
</dbReference>
<gene>
    <name evidence="8" type="primary">ggtA</name>
    <name evidence="8" type="ORF">SNAT2548_LOCUS17089</name>
</gene>
<evidence type="ECO:0000313" key="8">
    <source>
        <dbReference type="EMBL" id="CAE7326393.1"/>
    </source>
</evidence>
<dbReference type="SMART" id="SM00650">
    <property type="entry name" value="rADc"/>
    <property type="match status" value="1"/>
</dbReference>
<dbReference type="GO" id="GO:0018279">
    <property type="term" value="P:protein N-linked glycosylation via asparagine"/>
    <property type="evidence" value="ECO:0007669"/>
    <property type="project" value="TreeGrafter"/>
</dbReference>
<feature type="binding site" evidence="6">
    <location>
        <position position="161"/>
    </location>
    <ligand>
        <name>S-adenosyl-L-methionine</name>
        <dbReference type="ChEBI" id="CHEBI:59789"/>
    </ligand>
</feature>
<dbReference type="InterPro" id="IPR040497">
    <property type="entry name" value="Glyco_transf_24"/>
</dbReference>
<feature type="binding site" evidence="6">
    <location>
        <position position="255"/>
    </location>
    <ligand>
        <name>S-adenosyl-L-methionine</name>
        <dbReference type="ChEBI" id="CHEBI:59789"/>
    </ligand>
</feature>
<evidence type="ECO:0000256" key="3">
    <source>
        <dbReference type="ARBA" id="ARBA00022679"/>
    </source>
</evidence>
<dbReference type="Gene3D" id="3.40.50.150">
    <property type="entry name" value="Vaccinia Virus protein VP39"/>
    <property type="match status" value="1"/>
</dbReference>
<keyword evidence="4 6" id="KW-0949">S-adenosyl-L-methionine</keyword>
<keyword evidence="3 6" id="KW-0808">Transferase</keyword>
<feature type="domain" description="Ribosomal RNA adenine methylase transferase N-terminal" evidence="7">
    <location>
        <begin position="141"/>
        <end position="343"/>
    </location>
</feature>
<dbReference type="InterPro" id="IPR029063">
    <property type="entry name" value="SAM-dependent_MTases_sf"/>
</dbReference>
<dbReference type="Pfam" id="PF18404">
    <property type="entry name" value="Glyco_transf_24"/>
    <property type="match status" value="1"/>
</dbReference>
<keyword evidence="9" id="KW-1185">Reference proteome</keyword>
<dbReference type="GO" id="GO:0051082">
    <property type="term" value="F:unfolded protein binding"/>
    <property type="evidence" value="ECO:0007669"/>
    <property type="project" value="TreeGrafter"/>
</dbReference>
<comment type="similarity">
    <text evidence="6">Belongs to the class I-like SAM-binding methyltransferase superfamily. rRNA adenine N(6)-methyltransferase family.</text>
</comment>
<comment type="caution">
    <text evidence="8">The sequence shown here is derived from an EMBL/GenBank/DDBJ whole genome shotgun (WGS) entry which is preliminary data.</text>
</comment>
<dbReference type="CDD" id="cd02440">
    <property type="entry name" value="AdoMet_MTases"/>
    <property type="match status" value="1"/>
</dbReference>
<proteinExistence type="inferred from homology"/>
<reference evidence="8" key="1">
    <citation type="submission" date="2021-02" db="EMBL/GenBank/DDBJ databases">
        <authorList>
            <person name="Dougan E. K."/>
            <person name="Rhodes N."/>
            <person name="Thang M."/>
            <person name="Chan C."/>
        </authorList>
    </citation>
    <scope>NUCLEOTIDE SEQUENCE</scope>
</reference>
<dbReference type="GO" id="GO:0003723">
    <property type="term" value="F:RNA binding"/>
    <property type="evidence" value="ECO:0007669"/>
    <property type="project" value="UniProtKB-UniRule"/>
</dbReference>
<evidence type="ECO:0000256" key="2">
    <source>
        <dbReference type="ARBA" id="ARBA00022603"/>
    </source>
</evidence>
<evidence type="ECO:0000256" key="6">
    <source>
        <dbReference type="PROSITE-ProRule" id="PRU01026"/>
    </source>
</evidence>
<dbReference type="InterPro" id="IPR001737">
    <property type="entry name" value="KsgA/Erm"/>
</dbReference>
<dbReference type="SUPFAM" id="SSF53448">
    <property type="entry name" value="Nucleotide-diphospho-sugar transferases"/>
    <property type="match status" value="1"/>
</dbReference>
<comment type="cofactor">
    <cofactor evidence="1">
        <name>Ca(2+)</name>
        <dbReference type="ChEBI" id="CHEBI:29108"/>
    </cofactor>
</comment>
<dbReference type="InterPro" id="IPR020598">
    <property type="entry name" value="rRNA_Ade_methylase_Trfase_N"/>
</dbReference>
<dbReference type="PROSITE" id="PS01131">
    <property type="entry name" value="RRNA_A_DIMETH"/>
    <property type="match status" value="1"/>
</dbReference>
<feature type="binding site" evidence="6">
    <location>
        <position position="184"/>
    </location>
    <ligand>
        <name>S-adenosyl-L-methionine</name>
        <dbReference type="ChEBI" id="CHEBI:59789"/>
    </ligand>
</feature>
<dbReference type="GO" id="GO:0036503">
    <property type="term" value="P:ERAD pathway"/>
    <property type="evidence" value="ECO:0007669"/>
    <property type="project" value="TreeGrafter"/>
</dbReference>
<dbReference type="CDD" id="cd06432">
    <property type="entry name" value="GT8_HUGT1_C_like"/>
    <property type="match status" value="1"/>
</dbReference>
<evidence type="ECO:0000313" key="9">
    <source>
        <dbReference type="Proteomes" id="UP000604046"/>
    </source>
</evidence>
<dbReference type="InterPro" id="IPR020596">
    <property type="entry name" value="rRNA_Ade_Mease_Trfase_CS"/>
</dbReference>